<evidence type="ECO:0000313" key="2">
    <source>
        <dbReference type="Proteomes" id="UP000233564"/>
    </source>
</evidence>
<evidence type="ECO:0000313" key="1">
    <source>
        <dbReference type="EMBL" id="PKH17484.1"/>
    </source>
</evidence>
<dbReference type="EMBL" id="NVXX01000036">
    <property type="protein sequence ID" value="PKH17484.1"/>
    <property type="molecule type" value="Genomic_DNA"/>
</dbReference>
<dbReference type="AlphaFoldDB" id="A0A2N1DZD7"/>
<name>A0A2N1DZD7_PSEFL</name>
<gene>
    <name evidence="1" type="ORF">CIB54_21165</name>
</gene>
<dbReference type="Proteomes" id="UP000233564">
    <property type="component" value="Unassembled WGS sequence"/>
</dbReference>
<proteinExistence type="predicted"/>
<organism evidence="1 2">
    <name type="scientific">Pseudomonas fluorescens</name>
    <dbReference type="NCBI Taxonomy" id="294"/>
    <lineage>
        <taxon>Bacteria</taxon>
        <taxon>Pseudomonadati</taxon>
        <taxon>Pseudomonadota</taxon>
        <taxon>Gammaproteobacteria</taxon>
        <taxon>Pseudomonadales</taxon>
        <taxon>Pseudomonadaceae</taxon>
        <taxon>Pseudomonas</taxon>
    </lineage>
</organism>
<comment type="caution">
    <text evidence="1">The sequence shown here is derived from an EMBL/GenBank/DDBJ whole genome shotgun (WGS) entry which is preliminary data.</text>
</comment>
<sequence>MTDLHYQAFDHTARMFAGVVGNVPDGQSLQDRGASTAHWPRHTFIPGAPTLAVGEPRCCKETTLSLFFKGSDLKPALAETIANQCPIILVKDPGVYWLAERGDLALGQ</sequence>
<reference evidence="1 2" key="1">
    <citation type="submission" date="2017-08" db="EMBL/GenBank/DDBJ databases">
        <authorList>
            <person name="de Groot N.N."/>
        </authorList>
    </citation>
    <scope>NUCLEOTIDE SEQUENCE [LARGE SCALE GENOMIC DNA]</scope>
    <source>
        <strain evidence="1 2">PfR 37</strain>
    </source>
</reference>
<protein>
    <submittedName>
        <fullName evidence="1">Uncharacterized protein</fullName>
    </submittedName>
</protein>
<accession>A0A2N1DZD7</accession>